<feature type="compositionally biased region" description="Low complexity" evidence="2">
    <location>
        <begin position="501"/>
        <end position="511"/>
    </location>
</feature>
<dbReference type="InterPro" id="IPR011990">
    <property type="entry name" value="TPR-like_helical_dom_sf"/>
</dbReference>
<keyword evidence="1" id="KW-0802">TPR repeat</keyword>
<feature type="repeat" description="TPR" evidence="1">
    <location>
        <begin position="302"/>
        <end position="335"/>
    </location>
</feature>
<dbReference type="InterPro" id="IPR019734">
    <property type="entry name" value="TPR_rpt"/>
</dbReference>
<evidence type="ECO:0000256" key="1">
    <source>
        <dbReference type="PROSITE-ProRule" id="PRU00339"/>
    </source>
</evidence>
<sequence>MKYYWAINTYIKHLLRFLLLIGLLAGCSLEKKSAVNRGLQNLTAHYNILFNANDLLRQKQEIYAASYIDNYSQILRVYQDTIAHSGVDKDLDAVIGKANNIINLKEQSHYIGDAYLLLTKANYLYGSYFVADEFGSYVVRNYSDRPLLSAEARNWRVRTLLNLHQLPLAKAVSDTGLSVLFYAKKKVDAANTYAARLQYDIDAGDYKEGEEMAKNAIKAVSDSKLKRRLIFILAQLQEQNHKSADAYASYSKIVKSNAVFEMAFNAELNRIRIEDTQNNVHITRQERLRRLLRNENNKEFIDQIYYQIAELYAADGKIEDAIKNYRLSINHSTKNQNQKGLDYLRLADISFTKKGDYTAAKNLYDSTLLNLSPTYPGYRTIQLKANNLQILGEQLRIIAREDTLQQLAQLNEKDRAARLDELAKIHVTEVKAAAAAATTSAFTDANAPTSSVATATTPGANTFYFYNVNSLSQGFNDFKRRWGNRKLEDNWRRSARANSDITNNTQNITNQVDPSVLPKKDQKSNDDIIAATYKQMIVQDLPLTPQNIAASNARVYTAYFNIANFYRDVLQDHKEAITTYETLLKRFPDGTEKPAIYYNLYRLYSDIDQAKSDYYKDLLLKNYAETPFAKVILDPDYGRKMNDKDAEFNALYNQVYDLYAHKQYTDVIDRTNQLLQQFPGNKLAAQLAYLKAMAAGHQEKLLPFRMDLYNILNDYPNDPLIVPLINEHLTYIDANQAELASRPVVLVDNDLYDSPFAQSLVITKTPVVVQAPPAAAKQPAANQPAKVTAVTKPANMIFSMRDSSRYYFVINVNAATTNLSSSRFGIGQFNRANYPPEAGIKHQLKYAGTDNQLIFVGVFPSLASAKDYARAIIPLMPQIMKVPADKYSFFIATQENLDKLEDKKMLDSYIDFYQKNY</sequence>
<dbReference type="PROSITE" id="PS51257">
    <property type="entry name" value="PROKAR_LIPOPROTEIN"/>
    <property type="match status" value="1"/>
</dbReference>
<dbReference type="SUPFAM" id="SSF48452">
    <property type="entry name" value="TPR-like"/>
    <property type="match status" value="1"/>
</dbReference>
<gene>
    <name evidence="3" type="ORF">GSY63_19515</name>
</gene>
<protein>
    <submittedName>
        <fullName evidence="3">Tetratricopeptide repeat protein</fullName>
    </submittedName>
</protein>
<name>A0A965ZK77_9SPHI</name>
<evidence type="ECO:0000256" key="2">
    <source>
        <dbReference type="SAM" id="MobiDB-lite"/>
    </source>
</evidence>
<accession>A0A965ZK77</accession>
<organism evidence="3 4">
    <name type="scientific">Mucilaginibacter agri</name>
    <dbReference type="NCBI Taxonomy" id="2695265"/>
    <lineage>
        <taxon>Bacteria</taxon>
        <taxon>Pseudomonadati</taxon>
        <taxon>Bacteroidota</taxon>
        <taxon>Sphingobacteriia</taxon>
        <taxon>Sphingobacteriales</taxon>
        <taxon>Sphingobacteriaceae</taxon>
        <taxon>Mucilaginibacter</taxon>
    </lineage>
</organism>
<keyword evidence="4" id="KW-1185">Reference proteome</keyword>
<evidence type="ECO:0000313" key="3">
    <source>
        <dbReference type="EMBL" id="NCD71563.1"/>
    </source>
</evidence>
<feature type="region of interest" description="Disordered" evidence="2">
    <location>
        <begin position="498"/>
        <end position="521"/>
    </location>
</feature>
<dbReference type="AlphaFoldDB" id="A0A965ZK77"/>
<dbReference type="SMART" id="SM00028">
    <property type="entry name" value="TPR"/>
    <property type="match status" value="4"/>
</dbReference>
<evidence type="ECO:0000313" key="4">
    <source>
        <dbReference type="Proteomes" id="UP000638732"/>
    </source>
</evidence>
<proteinExistence type="predicted"/>
<dbReference type="Gene3D" id="1.25.40.10">
    <property type="entry name" value="Tetratricopeptide repeat domain"/>
    <property type="match status" value="2"/>
</dbReference>
<comment type="caution">
    <text evidence="3">The sequence shown here is derived from an EMBL/GenBank/DDBJ whole genome shotgun (WGS) entry which is preliminary data.</text>
</comment>
<reference evidence="3" key="1">
    <citation type="submission" date="2020-01" db="EMBL/GenBank/DDBJ databases">
        <authorList>
            <person name="Seo Y.L."/>
        </authorList>
    </citation>
    <scope>NUCLEOTIDE SEQUENCE</scope>
    <source>
        <strain evidence="3">R11</strain>
    </source>
</reference>
<dbReference type="EMBL" id="WWEO01000044">
    <property type="protein sequence ID" value="NCD71563.1"/>
    <property type="molecule type" value="Genomic_DNA"/>
</dbReference>
<dbReference type="Pfam" id="PF13174">
    <property type="entry name" value="TPR_6"/>
    <property type="match status" value="1"/>
</dbReference>
<dbReference type="RefSeq" id="WP_166587510.1">
    <property type="nucleotide sequence ID" value="NZ_WWEO01000044.1"/>
</dbReference>
<reference evidence="3" key="2">
    <citation type="submission" date="2020-10" db="EMBL/GenBank/DDBJ databases">
        <title>Mucilaginibacter sp. nov., isolated from soil.</title>
        <authorList>
            <person name="Jeon C.O."/>
        </authorList>
    </citation>
    <scope>NUCLEOTIDE SEQUENCE</scope>
    <source>
        <strain evidence="3">R11</strain>
    </source>
</reference>
<dbReference type="Proteomes" id="UP000638732">
    <property type="component" value="Unassembled WGS sequence"/>
</dbReference>
<dbReference type="PROSITE" id="PS50005">
    <property type="entry name" value="TPR"/>
    <property type="match status" value="1"/>
</dbReference>